<organism evidence="2 3">
    <name type="scientific">Nocardia nova</name>
    <dbReference type="NCBI Taxonomy" id="37330"/>
    <lineage>
        <taxon>Bacteria</taxon>
        <taxon>Bacillati</taxon>
        <taxon>Actinomycetota</taxon>
        <taxon>Actinomycetes</taxon>
        <taxon>Mycobacteriales</taxon>
        <taxon>Nocardiaceae</taxon>
        <taxon>Nocardia</taxon>
    </lineage>
</organism>
<comment type="caution">
    <text evidence="2">The sequence shown here is derived from an EMBL/GenBank/DDBJ whole genome shotgun (WGS) entry which is preliminary data.</text>
</comment>
<evidence type="ECO:0000259" key="1">
    <source>
        <dbReference type="PROSITE" id="PS50943"/>
    </source>
</evidence>
<dbReference type="PROSITE" id="PS50943">
    <property type="entry name" value="HTH_CROC1"/>
    <property type="match status" value="1"/>
</dbReference>
<dbReference type="GO" id="GO:0003677">
    <property type="term" value="F:DNA binding"/>
    <property type="evidence" value="ECO:0007669"/>
    <property type="project" value="InterPro"/>
</dbReference>
<gene>
    <name evidence="2" type="ORF">C5E45_15335</name>
</gene>
<dbReference type="Proteomes" id="UP000239874">
    <property type="component" value="Unassembled WGS sequence"/>
</dbReference>
<evidence type="ECO:0000313" key="2">
    <source>
        <dbReference type="EMBL" id="PPJ37487.1"/>
    </source>
</evidence>
<dbReference type="CDD" id="cd00093">
    <property type="entry name" value="HTH_XRE"/>
    <property type="match status" value="1"/>
</dbReference>
<reference evidence="2 3" key="1">
    <citation type="submission" date="2018-02" db="EMBL/GenBank/DDBJ databases">
        <title>8 Nocardia nova and 1 Nocardia cyriacigeorgica strain used for evolution to TMP-SMX.</title>
        <authorList>
            <person name="Mehta H."/>
            <person name="Weng J."/>
            <person name="Shamoo Y."/>
        </authorList>
    </citation>
    <scope>NUCLEOTIDE SEQUENCE [LARGE SCALE GENOMIC DNA]</scope>
    <source>
        <strain evidence="2 3">MDA3139</strain>
    </source>
</reference>
<feature type="domain" description="HTH cro/C1-type" evidence="1">
    <location>
        <begin position="9"/>
        <end position="77"/>
    </location>
</feature>
<evidence type="ECO:0000313" key="3">
    <source>
        <dbReference type="Proteomes" id="UP000239874"/>
    </source>
</evidence>
<name>A0A2S6AQC9_9NOCA</name>
<dbReference type="InterPro" id="IPR010982">
    <property type="entry name" value="Lambda_DNA-bd_dom_sf"/>
</dbReference>
<dbReference type="InterPro" id="IPR001387">
    <property type="entry name" value="Cro/C1-type_HTH"/>
</dbReference>
<protein>
    <recommendedName>
        <fullName evidence="1">HTH cro/C1-type domain-containing protein</fullName>
    </recommendedName>
</protein>
<proteinExistence type="predicted"/>
<dbReference type="Gene3D" id="1.10.260.40">
    <property type="entry name" value="lambda repressor-like DNA-binding domains"/>
    <property type="match status" value="1"/>
</dbReference>
<sequence length="366" mass="39288">MVTIDGKEIRAARTRRGWSQAQLIAALRAHASQQGIALMSPHSLRTALSRWENGRHMPDNLYARLLRQVLGMPTATVDLARGGTLFEVLLNHTNSLRMLDRRFGAPAARLQTAAHVTALDAMWHSSKGADRSVIARAQADAAALAAWQDFDVGDTAAAAAHYKEARTAALRAEDPILLAHTIGEEAVMLAETGQAEKRQAAAALAQVSQAERIPGLPPLLRSWLSATGAQVATYCPGHASTAREALAAAEALLPSNGSCDDDEMPFIAHNETHLSRWAGHILALLGDPAAATLTRDSMQVIPEDFVRARCAQQLDLAQAAINAGRREEAVSLLSATADHIGDLGSGRLRRRHDSLQHRTRKLLAAS</sequence>
<accession>A0A2S6AQC9</accession>
<dbReference type="EMBL" id="PSZC01000009">
    <property type="protein sequence ID" value="PPJ37487.1"/>
    <property type="molecule type" value="Genomic_DNA"/>
</dbReference>
<dbReference type="SUPFAM" id="SSF47413">
    <property type="entry name" value="lambda repressor-like DNA-binding domains"/>
    <property type="match status" value="1"/>
</dbReference>
<dbReference type="AlphaFoldDB" id="A0A2S6AQC9"/>